<sequence>MPYSVNPKTETAGAYVPVVWYLLNLLALPIIGFVVLLMISMNARPEQVVRRAHAKAGVYMSILGAILIGSGVGIAWLLLGNTGNFWTWAIVWAIVLHTSFVLWGMIALAQAIGGKPPYFPKSLM</sequence>
<keyword evidence="1" id="KW-0472">Membrane</keyword>
<dbReference type="EMBL" id="FOSC01000008">
    <property type="protein sequence ID" value="SFJ98244.1"/>
    <property type="molecule type" value="Genomic_DNA"/>
</dbReference>
<accession>A0A1I3VS66</accession>
<reference evidence="2 3" key="1">
    <citation type="submission" date="2016-10" db="EMBL/GenBank/DDBJ databases">
        <authorList>
            <person name="de Groot N.N."/>
        </authorList>
    </citation>
    <scope>NUCLEOTIDE SEQUENCE [LARGE SCALE GENOMIC DNA]</scope>
    <source>
        <strain evidence="2 3">IBRC-M 10445</strain>
    </source>
</reference>
<dbReference type="AlphaFoldDB" id="A0A1I3VS66"/>
<evidence type="ECO:0000313" key="3">
    <source>
        <dbReference type="Proteomes" id="UP000199445"/>
    </source>
</evidence>
<gene>
    <name evidence="2" type="ORF">SAMN05216429_108147</name>
</gene>
<feature type="transmembrane region" description="Helical" evidence="1">
    <location>
        <begin position="85"/>
        <end position="109"/>
    </location>
</feature>
<feature type="transmembrane region" description="Helical" evidence="1">
    <location>
        <begin position="20"/>
        <end position="39"/>
    </location>
</feature>
<dbReference type="OrthoDB" id="6367262at2"/>
<keyword evidence="3" id="KW-1185">Reference proteome</keyword>
<keyword evidence="1" id="KW-0812">Transmembrane</keyword>
<proteinExistence type="predicted"/>
<keyword evidence="1" id="KW-1133">Transmembrane helix</keyword>
<evidence type="ECO:0000313" key="2">
    <source>
        <dbReference type="EMBL" id="SFJ98244.1"/>
    </source>
</evidence>
<dbReference type="Proteomes" id="UP000199445">
    <property type="component" value="Unassembled WGS sequence"/>
</dbReference>
<feature type="transmembrane region" description="Helical" evidence="1">
    <location>
        <begin position="59"/>
        <end position="79"/>
    </location>
</feature>
<organism evidence="2 3">
    <name type="scientific">Marinobacter persicus</name>
    <dbReference type="NCBI Taxonomy" id="930118"/>
    <lineage>
        <taxon>Bacteria</taxon>
        <taxon>Pseudomonadati</taxon>
        <taxon>Pseudomonadota</taxon>
        <taxon>Gammaproteobacteria</taxon>
        <taxon>Pseudomonadales</taxon>
        <taxon>Marinobacteraceae</taxon>
        <taxon>Marinobacter</taxon>
    </lineage>
</organism>
<evidence type="ECO:0000256" key="1">
    <source>
        <dbReference type="SAM" id="Phobius"/>
    </source>
</evidence>
<name>A0A1I3VS66_9GAMM</name>
<protein>
    <recommendedName>
        <fullName evidence="4">DUF4870 domain-containing protein</fullName>
    </recommendedName>
</protein>
<evidence type="ECO:0008006" key="4">
    <source>
        <dbReference type="Google" id="ProtNLM"/>
    </source>
</evidence>
<dbReference type="RefSeq" id="WP_091705245.1">
    <property type="nucleotide sequence ID" value="NZ_BMYN01000009.1"/>
</dbReference>